<accession>A0A171DGV7</accession>
<dbReference type="AlphaFoldDB" id="A0A171DGV7"/>
<reference evidence="2" key="1">
    <citation type="submission" date="2016-02" db="EMBL/GenBank/DDBJ databases">
        <authorList>
            <person name="liu f."/>
        </authorList>
    </citation>
    <scope>NUCLEOTIDE SEQUENCE [LARGE SCALE GENOMIC DNA]</scope>
</reference>
<evidence type="ECO:0000313" key="1">
    <source>
        <dbReference type="EMBL" id="SAY38982.1"/>
    </source>
</evidence>
<protein>
    <submittedName>
        <fullName evidence="1">Ribonuclease HI</fullName>
    </submittedName>
</protein>
<dbReference type="Proteomes" id="UP000182631">
    <property type="component" value="Unassembled WGS sequence"/>
</dbReference>
<proteinExistence type="predicted"/>
<dbReference type="EMBL" id="FITM01000109">
    <property type="protein sequence ID" value="SAY38982.1"/>
    <property type="molecule type" value="Genomic_DNA"/>
</dbReference>
<evidence type="ECO:0000313" key="2">
    <source>
        <dbReference type="Proteomes" id="UP000182631"/>
    </source>
</evidence>
<keyword evidence="2" id="KW-1185">Reference proteome</keyword>
<name>A0A171DGV7_9SYNE</name>
<organism evidence="1 2">
    <name type="scientific">Candidatus Synechococcus spongiarum</name>
    <dbReference type="NCBI Taxonomy" id="431041"/>
    <lineage>
        <taxon>Bacteria</taxon>
        <taxon>Bacillati</taxon>
        <taxon>Cyanobacteriota</taxon>
        <taxon>Cyanophyceae</taxon>
        <taxon>Synechococcales</taxon>
        <taxon>Synechococcaceae</taxon>
        <taxon>Synechococcus</taxon>
    </lineage>
</organism>
<gene>
    <name evidence="1" type="ORF">FLM9_1029</name>
</gene>
<sequence length="54" mass="6159">MDLAPTPSRLQQLLTRMEMADRLAAGGYELTTAELAQLVEIPHMELSQHRQPWI</sequence>